<reference evidence="1" key="1">
    <citation type="journal article" date="2019" name="MBio">
        <title>Virus Genomes from Deep Sea Sediments Expand the Ocean Megavirome and Support Independent Origins of Viral Gigantism.</title>
        <authorList>
            <person name="Backstrom D."/>
            <person name="Yutin N."/>
            <person name="Jorgensen S.L."/>
            <person name="Dharamshi J."/>
            <person name="Homa F."/>
            <person name="Zaremba-Niedwiedzka K."/>
            <person name="Spang A."/>
            <person name="Wolf Y.I."/>
            <person name="Koonin E.V."/>
            <person name="Ettema T.J."/>
        </authorList>
    </citation>
    <scope>NUCLEOTIDE SEQUENCE</scope>
</reference>
<gene>
    <name evidence="1" type="ORF">LCPAC404_03080</name>
</gene>
<dbReference type="EMBL" id="MK500599">
    <property type="protein sequence ID" value="QBK93604.1"/>
    <property type="molecule type" value="Genomic_DNA"/>
</dbReference>
<accession>A0A481ZCF9</accession>
<organism evidence="1">
    <name type="scientific">Pithovirus LCPAC404</name>
    <dbReference type="NCBI Taxonomy" id="2506597"/>
    <lineage>
        <taxon>Viruses</taxon>
        <taxon>Pithoviruses</taxon>
    </lineage>
</organism>
<name>A0A481ZCF9_9VIRU</name>
<evidence type="ECO:0000313" key="1">
    <source>
        <dbReference type="EMBL" id="QBK93604.1"/>
    </source>
</evidence>
<dbReference type="GO" id="GO:0016740">
    <property type="term" value="F:transferase activity"/>
    <property type="evidence" value="ECO:0007669"/>
    <property type="project" value="UniProtKB-KW"/>
</dbReference>
<proteinExistence type="predicted"/>
<keyword evidence="1" id="KW-0808">Transferase</keyword>
<sequence length="371" mass="42661">MKTTKTRLLSLFGMSYKDKNDRKFLHNLTNLTVIAGEAVVYALNKSIKSSTVKYIDLYMINSNKRNNRAKEIIDLICSRLCGETTTISSYAHCHESIEGAFPLIKSAFTLIKSAEAKPIKVMVLSYDKPKHVINFFDLSYTKCAYHKGKITITSEAKESHRTKDVILRNDIHSKDKLDKMVNKGFRCIDAIPYYAIDSSSFAYEKGSLLNKCIKNIRNIFIFCSISTEVAKLECHQKYYTSLIMQINPLGIQELNMIIANFCNGDDAYYIDEYLNDNLKDKCIKMNLLLDTIMFDNVSSNKHLTVLKAAIESVLGNRKALPDSDVCRILYILSEYDDVLSICRIDECIRKYLNKYKRLRDKYKKFCIKTTI</sequence>
<protein>
    <submittedName>
        <fullName evidence="1">tRNA nucleotidyltransferase/poly(A) polymerase</fullName>
    </submittedName>
</protein>